<dbReference type="SUPFAM" id="SSF47203">
    <property type="entry name" value="Acyl-CoA dehydrogenase C-terminal domain-like"/>
    <property type="match status" value="1"/>
</dbReference>
<dbReference type="InterPro" id="IPR006091">
    <property type="entry name" value="Acyl-CoA_Oxase/DH_mid-dom"/>
</dbReference>
<evidence type="ECO:0000259" key="9">
    <source>
        <dbReference type="Pfam" id="PF02771"/>
    </source>
</evidence>
<evidence type="ECO:0000259" key="10">
    <source>
        <dbReference type="Pfam" id="PF12806"/>
    </source>
</evidence>
<dbReference type="InterPro" id="IPR046373">
    <property type="entry name" value="Acyl-CoA_Oxase/DH_mid-dom_sf"/>
</dbReference>
<dbReference type="Gene3D" id="2.40.110.10">
    <property type="entry name" value="Butyryl-CoA Dehydrogenase, subunit A, domain 2"/>
    <property type="match status" value="1"/>
</dbReference>
<dbReference type="EMBL" id="JAFVMF010000028">
    <property type="protein sequence ID" value="MBO1361702.1"/>
    <property type="molecule type" value="Genomic_DNA"/>
</dbReference>
<dbReference type="SUPFAM" id="SSF56645">
    <property type="entry name" value="Acyl-CoA dehydrogenase NM domain-like"/>
    <property type="match status" value="1"/>
</dbReference>
<evidence type="ECO:0000256" key="5">
    <source>
        <dbReference type="ARBA" id="ARBA00023002"/>
    </source>
</evidence>
<dbReference type="InterPro" id="IPR009100">
    <property type="entry name" value="AcylCoA_DH/oxidase_NM_dom_sf"/>
</dbReference>
<comment type="caution">
    <text evidence="11">The sequence shown here is derived from an EMBL/GenBank/DDBJ whole genome shotgun (WGS) entry which is preliminary data.</text>
</comment>
<name>A0ABS3M0J4_9PROT</name>
<dbReference type="Gene3D" id="1.10.540.10">
    <property type="entry name" value="Acyl-CoA dehydrogenase/oxidase, N-terminal domain"/>
    <property type="match status" value="1"/>
</dbReference>
<comment type="cofactor">
    <cofactor evidence="1 6">
        <name>FAD</name>
        <dbReference type="ChEBI" id="CHEBI:57692"/>
    </cofactor>
</comment>
<dbReference type="Gene3D" id="1.20.140.10">
    <property type="entry name" value="Butyryl-CoA Dehydrogenase, subunit A, domain 3"/>
    <property type="match status" value="1"/>
</dbReference>
<reference evidence="11 12" key="1">
    <citation type="submission" date="2021-03" db="EMBL/GenBank/DDBJ databases">
        <title>The complete genome sequence of Acetobacter sacchari TBRC 11175.</title>
        <authorList>
            <person name="Charoenyingcharoen P."/>
            <person name="Yukphan P."/>
        </authorList>
    </citation>
    <scope>NUCLEOTIDE SEQUENCE [LARGE SCALE GENOMIC DNA]</scope>
    <source>
        <strain evidence="11 12">TBRC 11175</strain>
    </source>
</reference>
<dbReference type="PANTHER" id="PTHR42803">
    <property type="entry name" value="ACYL-COA DEHYDROGENASE"/>
    <property type="match status" value="1"/>
</dbReference>
<dbReference type="InterPro" id="IPR052166">
    <property type="entry name" value="Diverse_Acyl-CoA_DH"/>
</dbReference>
<dbReference type="Pfam" id="PF12806">
    <property type="entry name" value="Acyl-CoA_dh_C"/>
    <property type="match status" value="1"/>
</dbReference>
<comment type="similarity">
    <text evidence="2 6">Belongs to the acyl-CoA dehydrogenase family.</text>
</comment>
<feature type="domain" description="Acyl-CoA dehydrogenase/oxidase C-terminal" evidence="7">
    <location>
        <begin position="281"/>
        <end position="446"/>
    </location>
</feature>
<evidence type="ECO:0000259" key="8">
    <source>
        <dbReference type="Pfam" id="PF02770"/>
    </source>
</evidence>
<evidence type="ECO:0000256" key="6">
    <source>
        <dbReference type="RuleBase" id="RU362125"/>
    </source>
</evidence>
<dbReference type="PANTHER" id="PTHR42803:SF1">
    <property type="entry name" value="BROAD-SPECIFICITY LINEAR ACYL-COA DEHYDROGENASE FADE5"/>
    <property type="match status" value="1"/>
</dbReference>
<keyword evidence="12" id="KW-1185">Reference proteome</keyword>
<dbReference type="RefSeq" id="WP_207883661.1">
    <property type="nucleotide sequence ID" value="NZ_JAFVMF010000028.1"/>
</dbReference>
<keyword evidence="4 6" id="KW-0274">FAD</keyword>
<dbReference type="Pfam" id="PF00441">
    <property type="entry name" value="Acyl-CoA_dh_1"/>
    <property type="match status" value="1"/>
</dbReference>
<dbReference type="InterPro" id="IPR009075">
    <property type="entry name" value="AcylCo_DH/oxidase_C"/>
</dbReference>
<gene>
    <name evidence="11" type="ORF">J2D73_18115</name>
</gene>
<dbReference type="Pfam" id="PF02770">
    <property type="entry name" value="Acyl-CoA_dh_M"/>
    <property type="match status" value="1"/>
</dbReference>
<dbReference type="InterPro" id="IPR025878">
    <property type="entry name" value="Acyl-CoA_dh-like_C_dom"/>
</dbReference>
<evidence type="ECO:0000256" key="3">
    <source>
        <dbReference type="ARBA" id="ARBA00022630"/>
    </source>
</evidence>
<keyword evidence="3 6" id="KW-0285">Flavoprotein</keyword>
<feature type="domain" description="Acyl-CoA dehydrogenase/oxidase N-terminal" evidence="9">
    <location>
        <begin position="32"/>
        <end position="146"/>
    </location>
</feature>
<dbReference type="Pfam" id="PF02771">
    <property type="entry name" value="Acyl-CoA_dh_N"/>
    <property type="match status" value="1"/>
</dbReference>
<accession>A0ABS3M0J4</accession>
<dbReference type="InterPro" id="IPR036250">
    <property type="entry name" value="AcylCo_DH-like_C"/>
</dbReference>
<evidence type="ECO:0000256" key="2">
    <source>
        <dbReference type="ARBA" id="ARBA00009347"/>
    </source>
</evidence>
<dbReference type="InterPro" id="IPR006089">
    <property type="entry name" value="Acyl-CoA_DH_CS"/>
</dbReference>
<dbReference type="PROSITE" id="PS00073">
    <property type="entry name" value="ACYL_COA_DH_2"/>
    <property type="match status" value="1"/>
</dbReference>
<proteinExistence type="inferred from homology"/>
<protein>
    <submittedName>
        <fullName evidence="11">Acyl-CoA dehydrogenase</fullName>
    </submittedName>
</protein>
<evidence type="ECO:0000256" key="1">
    <source>
        <dbReference type="ARBA" id="ARBA00001974"/>
    </source>
</evidence>
<feature type="domain" description="Acyl-CoA oxidase/dehydrogenase middle" evidence="8">
    <location>
        <begin position="152"/>
        <end position="256"/>
    </location>
</feature>
<keyword evidence="5 6" id="KW-0560">Oxidoreductase</keyword>
<dbReference type="Proteomes" id="UP000664771">
    <property type="component" value="Unassembled WGS sequence"/>
</dbReference>
<evidence type="ECO:0000259" key="7">
    <source>
        <dbReference type="Pfam" id="PF00441"/>
    </source>
</evidence>
<evidence type="ECO:0000313" key="11">
    <source>
        <dbReference type="EMBL" id="MBO1361702.1"/>
    </source>
</evidence>
<dbReference type="InterPro" id="IPR037069">
    <property type="entry name" value="AcylCoA_DH/ox_N_sf"/>
</dbReference>
<evidence type="ECO:0000313" key="12">
    <source>
        <dbReference type="Proteomes" id="UP000664771"/>
    </source>
</evidence>
<sequence>MTFALTHLIDLERVLALYPETDLDRDTAIATLAEAARFAEMVIAPLDAVGDREGLQYRDGEVTTPTGYREAYSRFIEQGWHALPCDPHYGGQGFPRAIAAMAEELWRSSNMAFTGCMTLTHGAIAALEARASAGLKERFLPALVKGRWSGTMNLTEPQAGSDLSAIRTLAAPSADGTYRVKGQKIFISWGRHDLTDNIIHLVLARTPNAPAGVRGLSMFLVPQQLLDQDGNPGPGNDVRCASIEVKVGQHSAPTTTMLYGSEPTDSGEEGAIGYLVGDLHKGLEIMFIMMNEARFGVGTEGLAATEHALQTARSYARERIQGSEAGSASDVKVPIIRHPDVRRMLMRMKAAAEGMRALCVVIGAAIDQALRSSDAQQRNEAQHFVDFMTPIFKGGNTEAANELTSLGVQIHGGFGYMEDCPAARHWRDVRISAIYEGTTAIQANDLVGRKIARDGGAQARKLATQMRDVGEAACTHEDLVALGAALVTGADTIDTVTNILLDRYGHSQPDVLLVSVPILELFWIAAIGWQLGRGALAAQGALAAADSDQTFLRAKIVTANFFAQHWMPQMEALRREITASSDAIVALSDDQV</sequence>
<dbReference type="InterPro" id="IPR013786">
    <property type="entry name" value="AcylCoA_DH/ox_N"/>
</dbReference>
<feature type="domain" description="Acetyl-CoA dehydrogenase-like C-terminal" evidence="10">
    <location>
        <begin position="472"/>
        <end position="587"/>
    </location>
</feature>
<evidence type="ECO:0000256" key="4">
    <source>
        <dbReference type="ARBA" id="ARBA00022827"/>
    </source>
</evidence>
<organism evidence="11 12">
    <name type="scientific">Acetobacter sacchari</name>
    <dbReference type="NCBI Taxonomy" id="2661687"/>
    <lineage>
        <taxon>Bacteria</taxon>
        <taxon>Pseudomonadati</taxon>
        <taxon>Pseudomonadota</taxon>
        <taxon>Alphaproteobacteria</taxon>
        <taxon>Acetobacterales</taxon>
        <taxon>Acetobacteraceae</taxon>
        <taxon>Acetobacter</taxon>
    </lineage>
</organism>